<name>A0ABM7VJ83_9BACT</name>
<feature type="chain" id="PRO_5045470005" evidence="1">
    <location>
        <begin position="19"/>
        <end position="233"/>
    </location>
</feature>
<keyword evidence="3" id="KW-1185">Reference proteome</keyword>
<keyword evidence="2" id="KW-0614">Plasmid</keyword>
<organism evidence="2 3">
    <name type="scientific">Persicobacter psychrovividus</name>
    <dbReference type="NCBI Taxonomy" id="387638"/>
    <lineage>
        <taxon>Bacteria</taxon>
        <taxon>Pseudomonadati</taxon>
        <taxon>Bacteroidota</taxon>
        <taxon>Cytophagia</taxon>
        <taxon>Cytophagales</taxon>
        <taxon>Persicobacteraceae</taxon>
        <taxon>Persicobacter</taxon>
    </lineage>
</organism>
<feature type="signal peptide" evidence="1">
    <location>
        <begin position="1"/>
        <end position="18"/>
    </location>
</feature>
<sequence length="233" mass="26528">MKNSYIYFLFALVLGASACNPMKDIHDELDQKLTQNDDWYRFISGKTLVADAEYTKDAPYTLADADYALSSKESIKKYKNFGKDSLSFEENVTEVLGNKYMAKAGETMFVTYNTYIDHHKSADTTMVTFDVTNTKWLAVPSFNFAPTAKVDKATAYTLTADDYAMVGENPKYGSFTLSHYKTAEEVYAKLYVVLKAHFMVNMKEGQVFEVTYKTYNKHSDIKVETPLYVKVTL</sequence>
<proteinExistence type="predicted"/>
<dbReference type="PROSITE" id="PS51257">
    <property type="entry name" value="PROKAR_LIPOPROTEIN"/>
    <property type="match status" value="1"/>
</dbReference>
<evidence type="ECO:0000313" key="3">
    <source>
        <dbReference type="Proteomes" id="UP001354989"/>
    </source>
</evidence>
<keyword evidence="1" id="KW-0732">Signal</keyword>
<dbReference type="EMBL" id="AP025293">
    <property type="protein sequence ID" value="BDD01039.1"/>
    <property type="molecule type" value="Genomic_DNA"/>
</dbReference>
<evidence type="ECO:0000313" key="2">
    <source>
        <dbReference type="EMBL" id="BDD01039.1"/>
    </source>
</evidence>
<geneLocation type="plasmid" evidence="2 3">
    <name>pPP1</name>
</geneLocation>
<gene>
    <name evidence="2" type="ORF">PEPS_33190</name>
</gene>
<dbReference type="RefSeq" id="WP_338398237.1">
    <property type="nucleotide sequence ID" value="NZ_AP025293.1"/>
</dbReference>
<reference evidence="2 3" key="1">
    <citation type="submission" date="2021-12" db="EMBL/GenBank/DDBJ databases">
        <title>Genome sequencing of bacteria with rrn-lacking chromosome and rrn-plasmid.</title>
        <authorList>
            <person name="Anda M."/>
            <person name="Iwasaki W."/>
        </authorList>
    </citation>
    <scope>NUCLEOTIDE SEQUENCE [LARGE SCALE GENOMIC DNA]</scope>
    <source>
        <strain evidence="2 3">NBRC 101262</strain>
        <plasmid evidence="2 3">pPP1</plasmid>
    </source>
</reference>
<accession>A0ABM7VJ83</accession>
<dbReference type="Proteomes" id="UP001354989">
    <property type="component" value="Plasmid pPP1"/>
</dbReference>
<protein>
    <submittedName>
        <fullName evidence="2">Uncharacterized protein</fullName>
    </submittedName>
</protein>
<evidence type="ECO:0000256" key="1">
    <source>
        <dbReference type="SAM" id="SignalP"/>
    </source>
</evidence>